<dbReference type="InterPro" id="IPR006652">
    <property type="entry name" value="Kelch_1"/>
</dbReference>
<evidence type="ECO:0000313" key="1">
    <source>
        <dbReference type="EMBL" id="CAG9325002.1"/>
    </source>
</evidence>
<accession>A0AAU9JIS0</accession>
<organism evidence="1 2">
    <name type="scientific">Blepharisma stoltei</name>
    <dbReference type="NCBI Taxonomy" id="1481888"/>
    <lineage>
        <taxon>Eukaryota</taxon>
        <taxon>Sar</taxon>
        <taxon>Alveolata</taxon>
        <taxon>Ciliophora</taxon>
        <taxon>Postciliodesmatophora</taxon>
        <taxon>Heterotrichea</taxon>
        <taxon>Heterotrichida</taxon>
        <taxon>Blepharismidae</taxon>
        <taxon>Blepharisma</taxon>
    </lineage>
</organism>
<dbReference type="SUPFAM" id="SSF50965">
    <property type="entry name" value="Galactose oxidase, central domain"/>
    <property type="match status" value="1"/>
</dbReference>
<comment type="caution">
    <text evidence="1">The sequence shown here is derived from an EMBL/GenBank/DDBJ whole genome shotgun (WGS) entry which is preliminary data.</text>
</comment>
<protein>
    <submittedName>
        <fullName evidence="1">Uncharacterized protein</fullName>
    </submittedName>
</protein>
<dbReference type="Gene3D" id="2.120.10.80">
    <property type="entry name" value="Kelch-type beta propeller"/>
    <property type="match status" value="1"/>
</dbReference>
<dbReference type="AlphaFoldDB" id="A0AAU9JIS0"/>
<dbReference type="Pfam" id="PF01344">
    <property type="entry name" value="Kelch_1"/>
    <property type="match status" value="1"/>
</dbReference>
<dbReference type="InterPro" id="IPR015915">
    <property type="entry name" value="Kelch-typ_b-propeller"/>
</dbReference>
<gene>
    <name evidence="1" type="ORF">BSTOLATCC_MIC37748</name>
</gene>
<sequence>MKILIIYDTESGKERMKWLNVPERLDVGTSITQLPNGELFCYGNSTYSGITLIIDCNFKYRLLPSGKPGWSSSAIYFNRNVYCFGGYDYHCQATYLSSRFDLIKKQWVNLAPMPQADFNCHR</sequence>
<keyword evidence="2" id="KW-1185">Reference proteome</keyword>
<dbReference type="Proteomes" id="UP001162131">
    <property type="component" value="Unassembled WGS sequence"/>
</dbReference>
<name>A0AAU9JIS0_9CILI</name>
<dbReference type="InterPro" id="IPR011043">
    <property type="entry name" value="Gal_Oxase/kelch_b-propeller"/>
</dbReference>
<dbReference type="EMBL" id="CAJZBQ010000037">
    <property type="protein sequence ID" value="CAG9325002.1"/>
    <property type="molecule type" value="Genomic_DNA"/>
</dbReference>
<proteinExistence type="predicted"/>
<evidence type="ECO:0000313" key="2">
    <source>
        <dbReference type="Proteomes" id="UP001162131"/>
    </source>
</evidence>
<reference evidence="1" key="1">
    <citation type="submission" date="2021-09" db="EMBL/GenBank/DDBJ databases">
        <authorList>
            <consortium name="AG Swart"/>
            <person name="Singh M."/>
            <person name="Singh A."/>
            <person name="Seah K."/>
            <person name="Emmerich C."/>
        </authorList>
    </citation>
    <scope>NUCLEOTIDE SEQUENCE</scope>
    <source>
        <strain evidence="1">ATCC30299</strain>
    </source>
</reference>